<accession>A0A4Q5GNA3</accession>
<dbReference type="SUPFAM" id="SSF52540">
    <property type="entry name" value="P-loop containing nucleoside triphosphate hydrolases"/>
    <property type="match status" value="1"/>
</dbReference>
<dbReference type="EMBL" id="VVZX01000035">
    <property type="protein sequence ID" value="KAA5269333.1"/>
    <property type="molecule type" value="Genomic_DNA"/>
</dbReference>
<evidence type="ECO:0000256" key="7">
    <source>
        <dbReference type="SAM" id="MobiDB-lite"/>
    </source>
</evidence>
<evidence type="ECO:0000256" key="6">
    <source>
        <dbReference type="ARBA" id="ARBA00023136"/>
    </source>
</evidence>
<evidence type="ECO:0000256" key="3">
    <source>
        <dbReference type="ARBA" id="ARBA00022475"/>
    </source>
</evidence>
<evidence type="ECO:0000313" key="12">
    <source>
        <dbReference type="Proteomes" id="UP000335496"/>
    </source>
</evidence>
<gene>
    <name evidence="10" type="ORF">EAJ03_17405</name>
    <name evidence="9" type="ORF">F2Z23_17815</name>
</gene>
<comment type="caution">
    <text evidence="10">The sequence shown here is derived from an EMBL/GenBank/DDBJ whole genome shotgun (WGS) entry which is preliminary data.</text>
</comment>
<evidence type="ECO:0000313" key="10">
    <source>
        <dbReference type="EMBL" id="RYT69255.1"/>
    </source>
</evidence>
<keyword evidence="3" id="KW-1003">Cell membrane</keyword>
<feature type="transmembrane region" description="Helical" evidence="8">
    <location>
        <begin position="50"/>
        <end position="69"/>
    </location>
</feature>
<evidence type="ECO:0000256" key="4">
    <source>
        <dbReference type="ARBA" id="ARBA00022692"/>
    </source>
</evidence>
<comment type="subcellular location">
    <subcellularLocation>
        <location evidence="1">Cell membrane</location>
        <topology evidence="1">Multi-pass membrane protein</topology>
    </subcellularLocation>
</comment>
<comment type="similarity">
    <text evidence="2">Belongs to the VirD4/TraG family.</text>
</comment>
<dbReference type="EMBL" id="RCXL01000037">
    <property type="protein sequence ID" value="RYT69255.1"/>
    <property type="molecule type" value="Genomic_DNA"/>
</dbReference>
<dbReference type="Gene3D" id="3.40.50.300">
    <property type="entry name" value="P-loop containing nucleotide triphosphate hydrolases"/>
    <property type="match status" value="1"/>
</dbReference>
<keyword evidence="4 8" id="KW-0812">Transmembrane</keyword>
<dbReference type="InterPro" id="IPR027417">
    <property type="entry name" value="P-loop_NTPase"/>
</dbReference>
<keyword evidence="12" id="KW-1185">Reference proteome</keyword>
<dbReference type="CDD" id="cd01127">
    <property type="entry name" value="TrwB_TraG_TraD_VirD4"/>
    <property type="match status" value="1"/>
</dbReference>
<evidence type="ECO:0000256" key="5">
    <source>
        <dbReference type="ARBA" id="ARBA00022989"/>
    </source>
</evidence>
<evidence type="ECO:0000313" key="11">
    <source>
        <dbReference type="Proteomes" id="UP000291917"/>
    </source>
</evidence>
<organism evidence="10 11">
    <name type="scientific">Bacteroides eggerthii</name>
    <dbReference type="NCBI Taxonomy" id="28111"/>
    <lineage>
        <taxon>Bacteria</taxon>
        <taxon>Pseudomonadati</taxon>
        <taxon>Bacteroidota</taxon>
        <taxon>Bacteroidia</taxon>
        <taxon>Bacteroidales</taxon>
        <taxon>Bacteroidaceae</taxon>
        <taxon>Bacteroides</taxon>
    </lineage>
</organism>
<feature type="region of interest" description="Disordered" evidence="7">
    <location>
        <begin position="628"/>
        <end position="649"/>
    </location>
</feature>
<dbReference type="Pfam" id="PF02534">
    <property type="entry name" value="T4SS-DNA_transf"/>
    <property type="match status" value="1"/>
</dbReference>
<dbReference type="AlphaFoldDB" id="A0A4Q5GNA3"/>
<name>A0A4Q5GNA3_9BACE</name>
<evidence type="ECO:0000256" key="1">
    <source>
        <dbReference type="ARBA" id="ARBA00004651"/>
    </source>
</evidence>
<dbReference type="RefSeq" id="WP_130089172.1">
    <property type="nucleotide sequence ID" value="NZ_RCXL01000037.1"/>
</dbReference>
<evidence type="ECO:0000256" key="8">
    <source>
        <dbReference type="SAM" id="Phobius"/>
    </source>
</evidence>
<dbReference type="GO" id="GO:0005886">
    <property type="term" value="C:plasma membrane"/>
    <property type="evidence" value="ECO:0007669"/>
    <property type="project" value="UniProtKB-SubCell"/>
</dbReference>
<dbReference type="PANTHER" id="PTHR37937">
    <property type="entry name" value="CONJUGATIVE TRANSFER: DNA TRANSPORT"/>
    <property type="match status" value="1"/>
</dbReference>
<dbReference type="PANTHER" id="PTHR37937:SF1">
    <property type="entry name" value="CONJUGATIVE TRANSFER: DNA TRANSPORT"/>
    <property type="match status" value="1"/>
</dbReference>
<dbReference type="Proteomes" id="UP000291917">
    <property type="component" value="Unassembled WGS sequence"/>
</dbReference>
<keyword evidence="5 8" id="KW-1133">Transmembrane helix</keyword>
<evidence type="ECO:0000256" key="2">
    <source>
        <dbReference type="ARBA" id="ARBA00008806"/>
    </source>
</evidence>
<proteinExistence type="inferred from homology"/>
<feature type="transmembrane region" description="Helical" evidence="8">
    <location>
        <begin position="108"/>
        <end position="129"/>
    </location>
</feature>
<dbReference type="GO" id="GO:0003677">
    <property type="term" value="F:DNA binding"/>
    <property type="evidence" value="ECO:0007669"/>
    <property type="project" value="UniProtKB-KW"/>
</dbReference>
<keyword evidence="9" id="KW-0238">DNA-binding</keyword>
<evidence type="ECO:0000313" key="9">
    <source>
        <dbReference type="EMBL" id="KAA5269333.1"/>
    </source>
</evidence>
<feature type="transmembrane region" description="Helical" evidence="8">
    <location>
        <begin position="12"/>
        <end position="30"/>
    </location>
</feature>
<dbReference type="InterPro" id="IPR003688">
    <property type="entry name" value="TraG/VirD4"/>
</dbReference>
<dbReference type="InterPro" id="IPR051539">
    <property type="entry name" value="T4SS-coupling_protein"/>
</dbReference>
<keyword evidence="6 8" id="KW-0472">Membrane</keyword>
<sequence>MEPGKKELSFVFILLSVIIGGAVIFQWALVNDIYSPSPAVLLQFEKLLRKAIMFRFIYVILVTGLAFLFPVQKRRDESLKWIYTVTTLLLAIALILGFSNVFSWYNLFVFPLVFVGFTILVIQTVGFFLKRHVVSEKSIFGISHETSDFYFCFETIAGSLIVHKPQQNIYIDGGPGSGKSESWIKGIIYQCAERNYAGFVYDWEGDPTKLGSPILSRVAYGSIEYFKSQKKPTPKFAFINFVDMSRTVRVNVLSEKYVPKGSESLFIRNIAITLMKNLESSWKEKTDFWANNAINYVYSIAYKCYKERKKGIGTLPHVIAFALSDSDLVFQWLSEDPEIALNMSAMLNAWRLGAQQQTAGAVSSAQTPLVLLNNKYIFWVLSPLPEEEFSLDITNPDHPTLLCIGNAPSIKESVSPPISCIVSVLMSQMNNPGKAKSVFMVDEFPTITLQGIDTFIGTARKHYVATILAVQDFNQAVRDYGEKSANILKSSCGTQAYGMTGNEKTAKDIENLLGEIKEAQESYSHQESGTASMTESLQKEKVVKARDVAGQSVGHFIGKVAGGKPPFFNTQFKMCTFVDKAIPQFSKPVKLGDGNEKLEDEIMEEIVNQHYFSIIKKVNDILEEVKVKKKSKEKTEGANVSSDHGKQES</sequence>
<feature type="transmembrane region" description="Helical" evidence="8">
    <location>
        <begin position="81"/>
        <end position="102"/>
    </location>
</feature>
<dbReference type="Proteomes" id="UP000335496">
    <property type="component" value="Unassembled WGS sequence"/>
</dbReference>
<reference evidence="9 12" key="1">
    <citation type="journal article" date="2019" name="Nat. Med.">
        <title>A library of human gut bacterial isolates paired with longitudinal multiomics data enables mechanistic microbiome research.</title>
        <authorList>
            <person name="Poyet M."/>
            <person name="Groussin M."/>
            <person name="Gibbons S.M."/>
            <person name="Avila-Pacheco J."/>
            <person name="Jiang X."/>
            <person name="Kearney S.M."/>
            <person name="Perrotta A.R."/>
            <person name="Berdy B."/>
            <person name="Zhao S."/>
            <person name="Lieberman T.D."/>
            <person name="Swanson P.K."/>
            <person name="Smith M."/>
            <person name="Roesemann S."/>
            <person name="Alexander J.E."/>
            <person name="Rich S.A."/>
            <person name="Livny J."/>
            <person name="Vlamakis H."/>
            <person name="Clish C."/>
            <person name="Bullock K."/>
            <person name="Deik A."/>
            <person name="Scott J."/>
            <person name="Pierce K.A."/>
            <person name="Xavier R.J."/>
            <person name="Alm E.J."/>
        </authorList>
    </citation>
    <scope>NUCLEOTIDE SEQUENCE [LARGE SCALE GENOMIC DNA]</scope>
    <source>
        <strain evidence="9 12">BIOML-A1</strain>
    </source>
</reference>
<protein>
    <submittedName>
        <fullName evidence="10">Conjugal transfer protein TraG</fullName>
    </submittedName>
    <submittedName>
        <fullName evidence="9">Type IV secretion system DNA-binding domain-containing protein</fullName>
    </submittedName>
</protein>
<reference evidence="10 11" key="2">
    <citation type="journal article" date="2019" name="Science, e1252229">
        <title>Invertible promoters mediate bacterial phase variation, antibiotic resistance, and host adaptation in the gut.</title>
        <authorList>
            <person name="Jiang X."/>
            <person name="Hall A.B."/>
            <person name="Arthur T.D."/>
            <person name="Plichta D.R."/>
            <person name="Covington C.T."/>
            <person name="Poyet M."/>
            <person name="Crothers J."/>
            <person name="Moses P.L."/>
            <person name="Tolonen A.C."/>
            <person name="Vlamakis H."/>
            <person name="Alm E.J."/>
            <person name="Xavier R.J."/>
        </authorList>
    </citation>
    <scope>NUCLEOTIDE SEQUENCE [LARGE SCALE GENOMIC DNA]</scope>
    <source>
        <strain evidence="10">Bj_0095</strain>
        <strain evidence="11">bj_0095</strain>
    </source>
</reference>